<name>A0A9X3PFR1_9ACTN</name>
<evidence type="ECO:0000313" key="2">
    <source>
        <dbReference type="EMBL" id="MDA1384475.1"/>
    </source>
</evidence>
<reference evidence="2" key="1">
    <citation type="submission" date="2022-12" db="EMBL/GenBank/DDBJ databases">
        <title>Gycomyces niveus sp.nov., a novel actinomycete isolated from soil in Shouguang.</title>
        <authorList>
            <person name="Yang X."/>
        </authorList>
    </citation>
    <scope>NUCLEOTIDE SEQUENCE</scope>
    <source>
        <strain evidence="2">DSM 44724</strain>
    </source>
</reference>
<keyword evidence="5" id="KW-1185">Reference proteome</keyword>
<dbReference type="Proteomes" id="UP001183604">
    <property type="component" value="Unassembled WGS sequence"/>
</dbReference>
<proteinExistence type="predicted"/>
<dbReference type="EMBL" id="JAVDYD010000001">
    <property type="protein sequence ID" value="MDR7338114.1"/>
    <property type="molecule type" value="Genomic_DNA"/>
</dbReference>
<keyword evidence="1" id="KW-0812">Transmembrane</keyword>
<dbReference type="InterPro" id="IPR025443">
    <property type="entry name" value="DUF4307"/>
</dbReference>
<dbReference type="Proteomes" id="UP001145799">
    <property type="component" value="Unassembled WGS sequence"/>
</dbReference>
<sequence>MTEMQTTDGRVPTVPSATAAGVTFPDGRYGRRREARRRRPAVTAALTVGVVLAGLFAAWRLSELYGQNEVSERLLGFDDSVPGQVTVEFEVYKPAGEGATCAVRSRDLAGAEIGYAEVAIAADDATHVVMSYPLAVEGVPNTGEVLRCWQAD</sequence>
<evidence type="ECO:0000256" key="1">
    <source>
        <dbReference type="SAM" id="Phobius"/>
    </source>
</evidence>
<keyword evidence="1" id="KW-0472">Membrane</keyword>
<dbReference type="AlphaFoldDB" id="A0A9X3PFR1"/>
<reference evidence="3 5" key="2">
    <citation type="submission" date="2023-07" db="EMBL/GenBank/DDBJ databases">
        <title>Sequencing the genomes of 1000 actinobacteria strains.</title>
        <authorList>
            <person name="Klenk H.-P."/>
        </authorList>
    </citation>
    <scope>NUCLEOTIDE SEQUENCE [LARGE SCALE GENOMIC DNA]</scope>
    <source>
        <strain evidence="3 5">DSM 44724</strain>
    </source>
</reference>
<accession>A0A9X3PFR1</accession>
<comment type="caution">
    <text evidence="2">The sequence shown here is derived from an EMBL/GenBank/DDBJ whole genome shotgun (WGS) entry which is preliminary data.</text>
</comment>
<keyword evidence="1" id="KW-1133">Transmembrane helix</keyword>
<evidence type="ECO:0000313" key="4">
    <source>
        <dbReference type="Proteomes" id="UP001145799"/>
    </source>
</evidence>
<dbReference type="EMBL" id="JAPZVQ010000002">
    <property type="protein sequence ID" value="MDA1384475.1"/>
    <property type="molecule type" value="Genomic_DNA"/>
</dbReference>
<feature type="transmembrane region" description="Helical" evidence="1">
    <location>
        <begin position="41"/>
        <end position="61"/>
    </location>
</feature>
<dbReference type="RefSeq" id="WP_270120932.1">
    <property type="nucleotide sequence ID" value="NZ_BAAAOM010000007.1"/>
</dbReference>
<organism evidence="2 4">
    <name type="scientific">Glycomyces lechevalierae</name>
    <dbReference type="NCBI Taxonomy" id="256034"/>
    <lineage>
        <taxon>Bacteria</taxon>
        <taxon>Bacillati</taxon>
        <taxon>Actinomycetota</taxon>
        <taxon>Actinomycetes</taxon>
        <taxon>Glycomycetales</taxon>
        <taxon>Glycomycetaceae</taxon>
        <taxon>Glycomyces</taxon>
    </lineage>
</organism>
<evidence type="ECO:0000313" key="3">
    <source>
        <dbReference type="EMBL" id="MDR7338114.1"/>
    </source>
</evidence>
<evidence type="ECO:0000313" key="5">
    <source>
        <dbReference type="Proteomes" id="UP001183604"/>
    </source>
</evidence>
<dbReference type="Pfam" id="PF14155">
    <property type="entry name" value="DUF4307"/>
    <property type="match status" value="1"/>
</dbReference>
<protein>
    <submittedName>
        <fullName evidence="2">DUF4307 domain-containing protein</fullName>
    </submittedName>
</protein>
<gene>
    <name evidence="3" type="ORF">J2S69_001833</name>
    <name evidence="2" type="ORF">O2L01_05725</name>
</gene>